<dbReference type="EMBL" id="LFVU01000028">
    <property type="protein sequence ID" value="KMT21176.1"/>
    <property type="molecule type" value="Genomic_DNA"/>
</dbReference>
<dbReference type="Proteomes" id="UP000036756">
    <property type="component" value="Unassembled WGS sequence"/>
</dbReference>
<comment type="caution">
    <text evidence="3">The sequence shown here is derived from an EMBL/GenBank/DDBJ whole genome shotgun (WGS) entry which is preliminary data.</text>
</comment>
<feature type="transmembrane region" description="Helical" evidence="1">
    <location>
        <begin position="144"/>
        <end position="163"/>
    </location>
</feature>
<dbReference type="InterPro" id="IPR043831">
    <property type="entry name" value="DUF5808"/>
</dbReference>
<feature type="domain" description="DUF5808" evidence="2">
    <location>
        <begin position="328"/>
        <end position="348"/>
    </location>
</feature>
<feature type="transmembrane region" description="Helical" evidence="1">
    <location>
        <begin position="354"/>
        <end position="376"/>
    </location>
</feature>
<feature type="transmembrane region" description="Helical" evidence="1">
    <location>
        <begin position="6"/>
        <end position="24"/>
    </location>
</feature>
<keyword evidence="1" id="KW-0812">Transmembrane</keyword>
<name>A0A0J8G047_CLOCY</name>
<feature type="transmembrane region" description="Helical" evidence="1">
    <location>
        <begin position="82"/>
        <end position="103"/>
    </location>
</feature>
<feature type="transmembrane region" description="Helical" evidence="1">
    <location>
        <begin position="58"/>
        <end position="76"/>
    </location>
</feature>
<dbReference type="PATRIC" id="fig|1121307.3.peg.775"/>
<reference evidence="3 4" key="1">
    <citation type="submission" date="2015-06" db="EMBL/GenBank/DDBJ databases">
        <title>Draft genome sequence of the purine-degrading Clostridium cylindrosporum HC-1 (DSM 605).</title>
        <authorList>
            <person name="Poehlein A."/>
            <person name="Schiel-Bengelsdorf B."/>
            <person name="Bengelsdorf F."/>
            <person name="Daniel R."/>
            <person name="Duerre P."/>
        </authorList>
    </citation>
    <scope>NUCLEOTIDE SEQUENCE [LARGE SCALE GENOMIC DNA]</scope>
    <source>
        <strain evidence="3 4">DSM 605</strain>
    </source>
</reference>
<feature type="transmembrane region" description="Helical" evidence="1">
    <location>
        <begin position="200"/>
        <end position="218"/>
    </location>
</feature>
<evidence type="ECO:0000259" key="2">
    <source>
        <dbReference type="Pfam" id="PF19124"/>
    </source>
</evidence>
<dbReference type="OrthoDB" id="9808690at2"/>
<dbReference type="STRING" id="1121307.CLCY_1c04100"/>
<sequence length="487" mass="55609">MDFLYILTVLIPFLILMFSSLKIVNFNDKTLFFGVRLPIDFQITDELQRVKYTYKKDILISFTILAIIISIVYFLVPEEFSISVSIIGILLFIFDSMISFKIANQRASQIKKRDKWSGYSKNIVVVDLNYRKTSISENNISSKLFFIPLGITILTALIGVYSYNISKNEMIPGVFGESGVIKGYVKRGDIISIWDHLTPLLFQILILLIIYFSYIMIVKSKQIINGGEVEKLKIYNIKVKNAGIYYTALLGTIVSLFLMSFYLGSAINSSLVIIAFIVCNIVTIVIYSIYYNKVIKRYKLDYEVKDNKMVINRDDDKNYVWGMFYNNPSDPSLFIPKRIGVGYDFNYGDIKIRIGVSIFALFMTIVLGFVAFVLPFDMKDKTPVITKDTITINSMYKEVINKKDISDISIIKSLPGNLIKSNGGGTKTKFLGNFIQDRKYKAKLFIGNSNIEVIKILKKDASLVYINHTSKISTEKLYNTLKSYIGK</sequence>
<proteinExistence type="predicted"/>
<dbReference type="Pfam" id="PF19124">
    <property type="entry name" value="DUF5808"/>
    <property type="match status" value="1"/>
</dbReference>
<evidence type="ECO:0000313" key="4">
    <source>
        <dbReference type="Proteomes" id="UP000036756"/>
    </source>
</evidence>
<feature type="transmembrane region" description="Helical" evidence="1">
    <location>
        <begin position="269"/>
        <end position="290"/>
    </location>
</feature>
<keyword evidence="1" id="KW-0472">Membrane</keyword>
<organism evidence="3 4">
    <name type="scientific">Clostridium cylindrosporum DSM 605</name>
    <dbReference type="NCBI Taxonomy" id="1121307"/>
    <lineage>
        <taxon>Bacteria</taxon>
        <taxon>Bacillati</taxon>
        <taxon>Bacillota</taxon>
        <taxon>Clostridia</taxon>
        <taxon>Eubacteriales</taxon>
        <taxon>Clostridiaceae</taxon>
        <taxon>Clostridium</taxon>
    </lineage>
</organism>
<evidence type="ECO:0000313" key="3">
    <source>
        <dbReference type="EMBL" id="KMT21176.1"/>
    </source>
</evidence>
<dbReference type="RefSeq" id="WP_048571549.1">
    <property type="nucleotide sequence ID" value="NZ_LFVU01000028.1"/>
</dbReference>
<keyword evidence="4" id="KW-1185">Reference proteome</keyword>
<dbReference type="AlphaFoldDB" id="A0A0J8G047"/>
<accession>A0A0J8G047</accession>
<feature type="transmembrane region" description="Helical" evidence="1">
    <location>
        <begin position="243"/>
        <end position="263"/>
    </location>
</feature>
<gene>
    <name evidence="3" type="ORF">CLCY_1c04100</name>
</gene>
<evidence type="ECO:0000256" key="1">
    <source>
        <dbReference type="SAM" id="Phobius"/>
    </source>
</evidence>
<keyword evidence="1" id="KW-1133">Transmembrane helix</keyword>
<protein>
    <recommendedName>
        <fullName evidence="2">DUF5808 domain-containing protein</fullName>
    </recommendedName>
</protein>